<dbReference type="PANTHER" id="PTHR35848:SF6">
    <property type="entry name" value="CUPIN TYPE-2 DOMAIN-CONTAINING PROTEIN"/>
    <property type="match status" value="1"/>
</dbReference>
<protein>
    <recommendedName>
        <fullName evidence="2">Cupin type-2 domain-containing protein</fullName>
    </recommendedName>
</protein>
<dbReference type="GO" id="GO:0046872">
    <property type="term" value="F:metal ion binding"/>
    <property type="evidence" value="ECO:0007669"/>
    <property type="project" value="UniProtKB-KW"/>
</dbReference>
<dbReference type="Gene3D" id="2.60.120.10">
    <property type="entry name" value="Jelly Rolls"/>
    <property type="match status" value="1"/>
</dbReference>
<dbReference type="PANTHER" id="PTHR35848">
    <property type="entry name" value="OXALATE-BINDING PROTEIN"/>
    <property type="match status" value="1"/>
</dbReference>
<evidence type="ECO:0000256" key="1">
    <source>
        <dbReference type="ARBA" id="ARBA00022723"/>
    </source>
</evidence>
<feature type="domain" description="Cupin type-2" evidence="2">
    <location>
        <begin position="30"/>
        <end position="97"/>
    </location>
</feature>
<feature type="non-terminal residue" evidence="3">
    <location>
        <position position="1"/>
    </location>
</feature>
<dbReference type="InterPro" id="IPR051610">
    <property type="entry name" value="GPI/OXD"/>
</dbReference>
<dbReference type="EMBL" id="BARS01038929">
    <property type="protein sequence ID" value="GAG14467.1"/>
    <property type="molecule type" value="Genomic_DNA"/>
</dbReference>
<dbReference type="InterPro" id="IPR013096">
    <property type="entry name" value="Cupin_2"/>
</dbReference>
<dbReference type="Pfam" id="PF07883">
    <property type="entry name" value="Cupin_2"/>
    <property type="match status" value="1"/>
</dbReference>
<comment type="caution">
    <text evidence="3">The sequence shown here is derived from an EMBL/GenBank/DDBJ whole genome shotgun (WGS) entry which is preliminary data.</text>
</comment>
<dbReference type="InterPro" id="IPR014710">
    <property type="entry name" value="RmlC-like_jellyroll"/>
</dbReference>
<proteinExistence type="predicted"/>
<gene>
    <name evidence="3" type="ORF">S01H1_59513</name>
</gene>
<evidence type="ECO:0000313" key="3">
    <source>
        <dbReference type="EMBL" id="GAG14467.1"/>
    </source>
</evidence>
<accession>X0VTN5</accession>
<evidence type="ECO:0000259" key="2">
    <source>
        <dbReference type="Pfam" id="PF07883"/>
    </source>
</evidence>
<name>X0VTN5_9ZZZZ</name>
<organism evidence="3">
    <name type="scientific">marine sediment metagenome</name>
    <dbReference type="NCBI Taxonomy" id="412755"/>
    <lineage>
        <taxon>unclassified sequences</taxon>
        <taxon>metagenomes</taxon>
        <taxon>ecological metagenomes</taxon>
    </lineage>
</organism>
<dbReference type="InterPro" id="IPR011051">
    <property type="entry name" value="RmlC_Cupin_sf"/>
</dbReference>
<sequence>VVHKTNGRHSTLILTEEDMGAKGFIVGCHTMDPGGGAPEHAHEQEQEAMFFYEGTGIATIGESEYEIRPESVMLAPAGVPHRIQNTGDGPLKFVFIYCPPLPEHISRAEYFKRAKGKI</sequence>
<keyword evidence="1" id="KW-0479">Metal-binding</keyword>
<dbReference type="SUPFAM" id="SSF51182">
    <property type="entry name" value="RmlC-like cupins"/>
    <property type="match status" value="1"/>
</dbReference>
<dbReference type="AlphaFoldDB" id="X0VTN5"/>
<reference evidence="3" key="1">
    <citation type="journal article" date="2014" name="Front. Microbiol.">
        <title>High frequency of phylogenetically diverse reductive dehalogenase-homologous genes in deep subseafloor sedimentary metagenomes.</title>
        <authorList>
            <person name="Kawai M."/>
            <person name="Futagami T."/>
            <person name="Toyoda A."/>
            <person name="Takaki Y."/>
            <person name="Nishi S."/>
            <person name="Hori S."/>
            <person name="Arai W."/>
            <person name="Tsubouchi T."/>
            <person name="Morono Y."/>
            <person name="Uchiyama I."/>
            <person name="Ito T."/>
            <person name="Fujiyama A."/>
            <person name="Inagaki F."/>
            <person name="Takami H."/>
        </authorList>
    </citation>
    <scope>NUCLEOTIDE SEQUENCE</scope>
    <source>
        <strain evidence="3">Expedition CK06-06</strain>
    </source>
</reference>